<name>A0A0R2K0D0_9LACO</name>
<evidence type="ECO:0000256" key="6">
    <source>
        <dbReference type="ARBA" id="ARBA00022475"/>
    </source>
</evidence>
<accession>A0A0R2K0D0</accession>
<dbReference type="Pfam" id="PF02687">
    <property type="entry name" value="FtsX"/>
    <property type="match status" value="1"/>
</dbReference>
<dbReference type="InterPro" id="IPR051125">
    <property type="entry name" value="ABC-4/HrtB_transporter"/>
</dbReference>
<dbReference type="PATRIC" id="fig|1122148.6.peg.130"/>
<sequence length="354" mass="38969">MFLALKEIKHYKLRYGLIVTMIVLISYLIFILTSLAVGLSTQNTKAIDSWKPQRIVLNKDSNINISRSVITKEQGKNLKINPKQDAYVGNAPVVSSAKDRSRVSAQFVGLDPHQYIYQNLKLTSGHKAQKNHQVVVDTQFQQNGYHLGDKIKLNSDNHSYEIVGFTKNAKLSIAPVVYGSMDDWRQLHNLTSDFLCSAVISKNADYKAHNSDLHAYSAKKVIDELPGYQAQNSIFTFMIAFLMIISLIVIAVFLYILTMQKLENYAVLRAQGIPAGVLVRATLFQTFILVISGIVIGVVLTLLTTMALGNSVPVACDPLIMSTTVIGLLVTSMLGALIPSIMILKVDPADAIGG</sequence>
<evidence type="ECO:0000256" key="11">
    <source>
        <dbReference type="SAM" id="Phobius"/>
    </source>
</evidence>
<comment type="function">
    <text evidence="10">Part of the ABC transporter complex hrt involved in hemin import. Responsible for the translocation of the substrate across the membrane.</text>
</comment>
<dbReference type="Pfam" id="PF12704">
    <property type="entry name" value="MacB_PCD"/>
    <property type="match status" value="1"/>
</dbReference>
<evidence type="ECO:0000256" key="4">
    <source>
        <dbReference type="ARBA" id="ARBA00016962"/>
    </source>
</evidence>
<dbReference type="InterPro" id="IPR025857">
    <property type="entry name" value="MacB_PCD"/>
</dbReference>
<feature type="domain" description="MacB-like periplasmic core" evidence="13">
    <location>
        <begin position="28"/>
        <end position="185"/>
    </location>
</feature>
<dbReference type="OrthoDB" id="384327at2"/>
<comment type="caution">
    <text evidence="14">The sequence shown here is derived from an EMBL/GenBank/DDBJ whole genome shotgun (WGS) entry which is preliminary data.</text>
</comment>
<evidence type="ECO:0000256" key="2">
    <source>
        <dbReference type="ARBA" id="ARBA00008697"/>
    </source>
</evidence>
<keyword evidence="6" id="KW-1003">Cell membrane</keyword>
<reference evidence="14 15" key="1">
    <citation type="journal article" date="2015" name="Genome Announc.">
        <title>Expanding the biotechnology potential of lactobacilli through comparative genomics of 213 strains and associated genera.</title>
        <authorList>
            <person name="Sun Z."/>
            <person name="Harris H.M."/>
            <person name="McCann A."/>
            <person name="Guo C."/>
            <person name="Argimon S."/>
            <person name="Zhang W."/>
            <person name="Yang X."/>
            <person name="Jeffery I.B."/>
            <person name="Cooney J.C."/>
            <person name="Kagawa T.F."/>
            <person name="Liu W."/>
            <person name="Song Y."/>
            <person name="Salvetti E."/>
            <person name="Wrobel A."/>
            <person name="Rasinkangas P."/>
            <person name="Parkhill J."/>
            <person name="Rea M.C."/>
            <person name="O'Sullivan O."/>
            <person name="Ritari J."/>
            <person name="Douillard F.P."/>
            <person name="Paul Ross R."/>
            <person name="Yang R."/>
            <person name="Briner A.E."/>
            <person name="Felis G.E."/>
            <person name="de Vos W.M."/>
            <person name="Barrangou R."/>
            <person name="Klaenhammer T.R."/>
            <person name="Caufield P.W."/>
            <person name="Cui Y."/>
            <person name="Zhang H."/>
            <person name="O'Toole P.W."/>
        </authorList>
    </citation>
    <scope>NUCLEOTIDE SEQUENCE [LARGE SCALE GENOMIC DNA]</scope>
    <source>
        <strain evidence="14 15">DSM 20690</strain>
    </source>
</reference>
<dbReference type="STRING" id="53444.AYR59_00665"/>
<dbReference type="GeneID" id="61249392"/>
<evidence type="ECO:0000313" key="14">
    <source>
        <dbReference type="EMBL" id="KRN80007.1"/>
    </source>
</evidence>
<keyword evidence="7 11" id="KW-0812">Transmembrane</keyword>
<proteinExistence type="inferred from homology"/>
<dbReference type="EMBL" id="JQBT01000012">
    <property type="protein sequence ID" value="KRN80007.1"/>
    <property type="molecule type" value="Genomic_DNA"/>
</dbReference>
<dbReference type="Proteomes" id="UP000051565">
    <property type="component" value="Unassembled WGS sequence"/>
</dbReference>
<gene>
    <name evidence="14" type="ORF">IV52_GL000124</name>
</gene>
<evidence type="ECO:0000256" key="9">
    <source>
        <dbReference type="ARBA" id="ARBA00023136"/>
    </source>
</evidence>
<evidence type="ECO:0000256" key="7">
    <source>
        <dbReference type="ARBA" id="ARBA00022692"/>
    </source>
</evidence>
<evidence type="ECO:0000313" key="15">
    <source>
        <dbReference type="Proteomes" id="UP000051565"/>
    </source>
</evidence>
<dbReference type="GO" id="GO:0005886">
    <property type="term" value="C:plasma membrane"/>
    <property type="evidence" value="ECO:0007669"/>
    <property type="project" value="UniProtKB-SubCell"/>
</dbReference>
<evidence type="ECO:0000259" key="13">
    <source>
        <dbReference type="Pfam" id="PF12704"/>
    </source>
</evidence>
<evidence type="ECO:0000256" key="8">
    <source>
        <dbReference type="ARBA" id="ARBA00022989"/>
    </source>
</evidence>
<keyword evidence="15" id="KW-1185">Reference proteome</keyword>
<keyword evidence="9 11" id="KW-0472">Membrane</keyword>
<comment type="similarity">
    <text evidence="2">Belongs to the ABC-4 integral membrane protein family. HrtB subfamily.</text>
</comment>
<dbReference type="RefSeq" id="WP_054646785.1">
    <property type="nucleotide sequence ID" value="NZ_FUXS01000004.1"/>
</dbReference>
<dbReference type="PANTHER" id="PTHR43738:SF1">
    <property type="entry name" value="HEMIN TRANSPORT SYSTEM PERMEASE PROTEIN HRTB-RELATED"/>
    <property type="match status" value="1"/>
</dbReference>
<keyword evidence="5" id="KW-0813">Transport</keyword>
<feature type="transmembrane region" description="Helical" evidence="11">
    <location>
        <begin position="277"/>
        <end position="307"/>
    </location>
</feature>
<feature type="domain" description="ABC3 transporter permease C-terminal" evidence="12">
    <location>
        <begin position="237"/>
        <end position="348"/>
    </location>
</feature>
<feature type="transmembrane region" description="Helical" evidence="11">
    <location>
        <begin position="234"/>
        <end position="257"/>
    </location>
</feature>
<keyword evidence="8 11" id="KW-1133">Transmembrane helix</keyword>
<comment type="subunit">
    <text evidence="3">The complex is composed of two ATP-binding proteins (HrtA), two transmembrane proteins (HrtB) and a solute-binding protein.</text>
</comment>
<evidence type="ECO:0000256" key="1">
    <source>
        <dbReference type="ARBA" id="ARBA00004651"/>
    </source>
</evidence>
<dbReference type="PANTHER" id="PTHR43738">
    <property type="entry name" value="ABC TRANSPORTER, MEMBRANE PROTEIN"/>
    <property type="match status" value="1"/>
</dbReference>
<feature type="transmembrane region" description="Helical" evidence="11">
    <location>
        <begin position="319"/>
        <end position="338"/>
    </location>
</feature>
<evidence type="ECO:0000256" key="5">
    <source>
        <dbReference type="ARBA" id="ARBA00022448"/>
    </source>
</evidence>
<comment type="subcellular location">
    <subcellularLocation>
        <location evidence="1">Cell membrane</location>
        <topology evidence="1">Multi-pass membrane protein</topology>
    </subcellularLocation>
</comment>
<dbReference type="InterPro" id="IPR003838">
    <property type="entry name" value="ABC3_permease_C"/>
</dbReference>
<evidence type="ECO:0000256" key="3">
    <source>
        <dbReference type="ARBA" id="ARBA00011131"/>
    </source>
</evidence>
<dbReference type="AlphaFoldDB" id="A0A0R2K0D0"/>
<protein>
    <recommendedName>
        <fullName evidence="4">Putative hemin transport system permease protein HrtB</fullName>
    </recommendedName>
</protein>
<feature type="transmembrane region" description="Helical" evidence="11">
    <location>
        <begin position="15"/>
        <end position="39"/>
    </location>
</feature>
<evidence type="ECO:0000256" key="10">
    <source>
        <dbReference type="ARBA" id="ARBA00024973"/>
    </source>
</evidence>
<organism evidence="14 15">
    <name type="scientific">Fructilactobacillus lindneri DSM 20690 = JCM 11027</name>
    <dbReference type="NCBI Taxonomy" id="1122148"/>
    <lineage>
        <taxon>Bacteria</taxon>
        <taxon>Bacillati</taxon>
        <taxon>Bacillota</taxon>
        <taxon>Bacilli</taxon>
        <taxon>Lactobacillales</taxon>
        <taxon>Lactobacillaceae</taxon>
        <taxon>Fructilactobacillus</taxon>
    </lineage>
</organism>
<evidence type="ECO:0000259" key="12">
    <source>
        <dbReference type="Pfam" id="PF02687"/>
    </source>
</evidence>